<protein>
    <submittedName>
        <fullName evidence="1">Uncharacterized protein</fullName>
    </submittedName>
</protein>
<dbReference type="Proteomes" id="UP001607302">
    <property type="component" value="Unassembled WGS sequence"/>
</dbReference>
<keyword evidence="2" id="KW-1185">Reference proteome</keyword>
<sequence>MVFTQLLEKRRSMNRLEFQTIPGQASELYRFSNPIRVHQNRPQWQETRRQVQRQPGNVNAFVRDTKNGSALFIYRDGERSIKYPRDSTLLLDATNVDREFANIDKQKNREMRHLVERIERRFEYY</sequence>
<organism evidence="1 2">
    <name type="scientific">Vespula squamosa</name>
    <name type="common">Southern yellow jacket</name>
    <name type="synonym">Wasp</name>
    <dbReference type="NCBI Taxonomy" id="30214"/>
    <lineage>
        <taxon>Eukaryota</taxon>
        <taxon>Metazoa</taxon>
        <taxon>Ecdysozoa</taxon>
        <taxon>Arthropoda</taxon>
        <taxon>Hexapoda</taxon>
        <taxon>Insecta</taxon>
        <taxon>Pterygota</taxon>
        <taxon>Neoptera</taxon>
        <taxon>Endopterygota</taxon>
        <taxon>Hymenoptera</taxon>
        <taxon>Apocrita</taxon>
        <taxon>Aculeata</taxon>
        <taxon>Vespoidea</taxon>
        <taxon>Vespidae</taxon>
        <taxon>Vespinae</taxon>
        <taxon>Vespula</taxon>
    </lineage>
</organism>
<evidence type="ECO:0000313" key="1">
    <source>
        <dbReference type="EMBL" id="KAL2735242.1"/>
    </source>
</evidence>
<proteinExistence type="predicted"/>
<accession>A0ABD2BR46</accession>
<evidence type="ECO:0000313" key="2">
    <source>
        <dbReference type="Proteomes" id="UP001607302"/>
    </source>
</evidence>
<name>A0ABD2BR46_VESSQ</name>
<dbReference type="EMBL" id="JAUDFV010000064">
    <property type="protein sequence ID" value="KAL2735242.1"/>
    <property type="molecule type" value="Genomic_DNA"/>
</dbReference>
<reference evidence="1 2" key="1">
    <citation type="journal article" date="2024" name="Ann. Entomol. Soc. Am.">
        <title>Genomic analyses of the southern and eastern yellowjacket wasps (Hymenoptera: Vespidae) reveal evolutionary signatures of social life.</title>
        <authorList>
            <person name="Catto M.A."/>
            <person name="Caine P.B."/>
            <person name="Orr S.E."/>
            <person name="Hunt B.G."/>
            <person name="Goodisman M.A.D."/>
        </authorList>
    </citation>
    <scope>NUCLEOTIDE SEQUENCE [LARGE SCALE GENOMIC DNA]</scope>
    <source>
        <strain evidence="1">233</strain>
        <tissue evidence="1">Head and thorax</tissue>
    </source>
</reference>
<comment type="caution">
    <text evidence="1">The sequence shown here is derived from an EMBL/GenBank/DDBJ whole genome shotgun (WGS) entry which is preliminary data.</text>
</comment>
<dbReference type="AlphaFoldDB" id="A0ABD2BR46"/>
<gene>
    <name evidence="1" type="ORF">V1478_002882</name>
</gene>